<dbReference type="GO" id="GO:0005886">
    <property type="term" value="C:plasma membrane"/>
    <property type="evidence" value="ECO:0007669"/>
    <property type="project" value="TreeGrafter"/>
</dbReference>
<dbReference type="AlphaFoldDB" id="A0A8B7NC25"/>
<dbReference type="Proteomes" id="UP000694843">
    <property type="component" value="Unplaced"/>
</dbReference>
<keyword evidence="2 5" id="KW-0812">Transmembrane</keyword>
<organism evidence="6 7">
    <name type="scientific">Hyalella azteca</name>
    <name type="common">Amphipod</name>
    <dbReference type="NCBI Taxonomy" id="294128"/>
    <lineage>
        <taxon>Eukaryota</taxon>
        <taxon>Metazoa</taxon>
        <taxon>Ecdysozoa</taxon>
        <taxon>Arthropoda</taxon>
        <taxon>Crustacea</taxon>
        <taxon>Multicrustacea</taxon>
        <taxon>Malacostraca</taxon>
        <taxon>Eumalacostraca</taxon>
        <taxon>Peracarida</taxon>
        <taxon>Amphipoda</taxon>
        <taxon>Senticaudata</taxon>
        <taxon>Talitrida</taxon>
        <taxon>Talitroidea</taxon>
        <taxon>Hyalellidae</taxon>
        <taxon>Hyalella</taxon>
    </lineage>
</organism>
<feature type="transmembrane region" description="Helical" evidence="5">
    <location>
        <begin position="241"/>
        <end position="261"/>
    </location>
</feature>
<feature type="transmembrane region" description="Helical" evidence="5">
    <location>
        <begin position="273"/>
        <end position="297"/>
    </location>
</feature>
<evidence type="ECO:0000313" key="6">
    <source>
        <dbReference type="Proteomes" id="UP000694843"/>
    </source>
</evidence>
<keyword evidence="6" id="KW-1185">Reference proteome</keyword>
<reference evidence="7" key="1">
    <citation type="submission" date="2025-08" db="UniProtKB">
        <authorList>
            <consortium name="RefSeq"/>
        </authorList>
    </citation>
    <scope>IDENTIFICATION</scope>
    <source>
        <tissue evidence="7">Whole organism</tissue>
    </source>
</reference>
<dbReference type="PANTHER" id="PTHR11040">
    <property type="entry name" value="ZINC/IRON TRANSPORTER"/>
    <property type="match status" value="1"/>
</dbReference>
<dbReference type="KEGG" id="hazt:108668438"/>
<dbReference type="PANTHER" id="PTHR11040:SF140">
    <property type="entry name" value="ZRT (ZRT), IRT- (IRT-) LIKE PROTEIN TRANSPORTER"/>
    <property type="match status" value="1"/>
</dbReference>
<keyword evidence="3 5" id="KW-1133">Transmembrane helix</keyword>
<evidence type="ECO:0000256" key="4">
    <source>
        <dbReference type="ARBA" id="ARBA00023136"/>
    </source>
</evidence>
<dbReference type="OMA" id="HEMSHTH"/>
<feature type="transmembrane region" description="Helical" evidence="5">
    <location>
        <begin position="48"/>
        <end position="69"/>
    </location>
</feature>
<evidence type="ECO:0000256" key="2">
    <source>
        <dbReference type="ARBA" id="ARBA00022692"/>
    </source>
</evidence>
<keyword evidence="4 5" id="KW-0472">Membrane</keyword>
<feature type="transmembrane region" description="Helical" evidence="5">
    <location>
        <begin position="338"/>
        <end position="357"/>
    </location>
</feature>
<name>A0A8B7NC25_HYAAZ</name>
<evidence type="ECO:0000256" key="5">
    <source>
        <dbReference type="SAM" id="Phobius"/>
    </source>
</evidence>
<comment type="subcellular location">
    <subcellularLocation>
        <location evidence="1">Membrane</location>
        <topology evidence="1">Multi-pass membrane protein</topology>
    </subcellularLocation>
</comment>
<evidence type="ECO:0000256" key="1">
    <source>
        <dbReference type="ARBA" id="ARBA00004141"/>
    </source>
</evidence>
<dbReference type="InterPro" id="IPR003689">
    <property type="entry name" value="ZIP"/>
</dbReference>
<evidence type="ECO:0000313" key="7">
    <source>
        <dbReference type="RefSeq" id="XP_018011153.1"/>
    </source>
</evidence>
<dbReference type="Pfam" id="PF02535">
    <property type="entry name" value="Zip"/>
    <property type="match status" value="1"/>
</dbReference>
<sequence length="382" mass="41686">MIGIVAIKILVLLLMLIITFVASMLPLVFVRRIRHTTNATERLKYQAVLSLLSCFAGGVFMGTCILDLFPDTQAQIKTVLKHYPVQGGAFPVAEFIVVYGFLMVLTIEQIVLWFKEKDLEVQDPATSRLLSGSVDSGLQARQSLQREHSLGGITDRPDFTASVRSNNSVFSGSVSSYGAIGRPADSIDVTSEVEIHNHDMTVLEGVSLHSPLRSIMLLLALSLHSIFEGLAVGLQETINNVVALFVIVIFHKGIIAFSLGLNMVQSRLNVCNIVLSNVFFCITAPLGIALGVGISSMHESPTIALISGALQGLACGTFLYVTFFEVLPHEMNTGHHRLWKNVCVIVGFSVVCGMMYIDPEQRSSHDQSYDPSTFLNSTITLL</sequence>
<evidence type="ECO:0000256" key="3">
    <source>
        <dbReference type="ARBA" id="ARBA00022989"/>
    </source>
</evidence>
<protein>
    <submittedName>
        <fullName evidence="7">Zinc transporter ZIP1</fullName>
    </submittedName>
</protein>
<dbReference type="GeneID" id="108668438"/>
<feature type="transmembrane region" description="Helical" evidence="5">
    <location>
        <begin position="303"/>
        <end position="326"/>
    </location>
</feature>
<dbReference type="RefSeq" id="XP_018011153.1">
    <property type="nucleotide sequence ID" value="XM_018155664.2"/>
</dbReference>
<dbReference type="OrthoDB" id="448280at2759"/>
<accession>A0A8B7NC25</accession>
<feature type="transmembrane region" description="Helical" evidence="5">
    <location>
        <begin position="89"/>
        <end position="107"/>
    </location>
</feature>
<proteinExistence type="predicted"/>
<dbReference type="GO" id="GO:0005385">
    <property type="term" value="F:zinc ion transmembrane transporter activity"/>
    <property type="evidence" value="ECO:0007669"/>
    <property type="project" value="TreeGrafter"/>
</dbReference>
<gene>
    <name evidence="7" type="primary">LOC108668438</name>
</gene>
<feature type="transmembrane region" description="Helical" evidence="5">
    <location>
        <begin position="6"/>
        <end position="28"/>
    </location>
</feature>
<feature type="transmembrane region" description="Helical" evidence="5">
    <location>
        <begin position="215"/>
        <end position="235"/>
    </location>
</feature>